<sequence length="406" mass="42745">MRLWAVKAILWKELLDLSRDYKTLAYVVVLPLVALPGLAIFSGGLYSAQSMDVYIVDEDGSETSSLFAEGLAEYLERGLPGVAVNVEILRGVEGFDTPFGSIAVVIPEGFSRGLEDLDGRASIRLVVTPGSPLAGQVASLVEGYASLFEEAVVESRVSRLAEAAGVEVDVERLLDPLEVEREYIGFGGGAAGARGEAVAMSARVVAFSLFFVVNPAIVFVSDSIVGERERRTLEKLLLTGASRLEILVGKVAAAAALGLAAAAADSLALVAFFTLSGFSLLLSPLLVVSWAASSALLVILTAGITAFISARSETIRSAQSGSFIVLMIALAIYFSALVVDYSRLPAWLSVLLQAIPFTHASLAVIKASVGDLAATTIHMAVLTGFTALFIAAAAREFSSERIILLR</sequence>
<protein>
    <submittedName>
        <fullName evidence="8">ABC transporter, permease protein</fullName>
    </submittedName>
</protein>
<keyword evidence="5 6" id="KW-0472">Membrane</keyword>
<dbReference type="RefSeq" id="WP_165487851.1">
    <property type="nucleotide sequence ID" value="NZ_BDMD01000007.1"/>
</dbReference>
<feature type="transmembrane region" description="Helical" evidence="6">
    <location>
        <begin position="372"/>
        <end position="394"/>
    </location>
</feature>
<comment type="caution">
    <text evidence="8">The sequence shown here is derived from an EMBL/GenBank/DDBJ whole genome shotgun (WGS) entry which is preliminary data.</text>
</comment>
<gene>
    <name evidence="8" type="ORF">apy_02350</name>
</gene>
<evidence type="ECO:0000256" key="6">
    <source>
        <dbReference type="SAM" id="Phobius"/>
    </source>
</evidence>
<proteinExistence type="predicted"/>
<dbReference type="OrthoDB" id="37107at2157"/>
<dbReference type="EMBL" id="BDMD01000007">
    <property type="protein sequence ID" value="GBF08510.1"/>
    <property type="molecule type" value="Genomic_DNA"/>
</dbReference>
<dbReference type="PANTHER" id="PTHR30294">
    <property type="entry name" value="MEMBRANE COMPONENT OF ABC TRANSPORTER YHHJ-RELATED"/>
    <property type="match status" value="1"/>
</dbReference>
<comment type="subcellular location">
    <subcellularLocation>
        <location evidence="1">Cell membrane</location>
        <topology evidence="1">Multi-pass membrane protein</topology>
    </subcellularLocation>
</comment>
<evidence type="ECO:0000259" key="7">
    <source>
        <dbReference type="Pfam" id="PF12698"/>
    </source>
</evidence>
<feature type="transmembrane region" description="Helical" evidence="6">
    <location>
        <begin position="204"/>
        <end position="225"/>
    </location>
</feature>
<evidence type="ECO:0000256" key="3">
    <source>
        <dbReference type="ARBA" id="ARBA00022692"/>
    </source>
</evidence>
<accession>A0A401H804</accession>
<feature type="transmembrane region" description="Helical" evidence="6">
    <location>
        <begin position="320"/>
        <end position="339"/>
    </location>
</feature>
<keyword evidence="4 6" id="KW-1133">Transmembrane helix</keyword>
<evidence type="ECO:0000256" key="1">
    <source>
        <dbReference type="ARBA" id="ARBA00004651"/>
    </source>
</evidence>
<feature type="transmembrane region" description="Helical" evidence="6">
    <location>
        <begin position="285"/>
        <end position="308"/>
    </location>
</feature>
<dbReference type="InterPro" id="IPR013525">
    <property type="entry name" value="ABC2_TM"/>
</dbReference>
<evidence type="ECO:0000313" key="9">
    <source>
        <dbReference type="Proteomes" id="UP000291213"/>
    </source>
</evidence>
<evidence type="ECO:0000256" key="4">
    <source>
        <dbReference type="ARBA" id="ARBA00022989"/>
    </source>
</evidence>
<dbReference type="InterPro" id="IPR051449">
    <property type="entry name" value="ABC-2_transporter_component"/>
</dbReference>
<dbReference type="GO" id="GO:0005886">
    <property type="term" value="C:plasma membrane"/>
    <property type="evidence" value="ECO:0007669"/>
    <property type="project" value="UniProtKB-SubCell"/>
</dbReference>
<dbReference type="Pfam" id="PF12698">
    <property type="entry name" value="ABC2_membrane_3"/>
    <property type="match status" value="1"/>
</dbReference>
<dbReference type="PANTHER" id="PTHR30294:SF29">
    <property type="entry name" value="MULTIDRUG ABC TRANSPORTER PERMEASE YBHS-RELATED"/>
    <property type="match status" value="1"/>
</dbReference>
<dbReference type="GO" id="GO:0140359">
    <property type="term" value="F:ABC-type transporter activity"/>
    <property type="evidence" value="ECO:0007669"/>
    <property type="project" value="InterPro"/>
</dbReference>
<evidence type="ECO:0000256" key="2">
    <source>
        <dbReference type="ARBA" id="ARBA00022475"/>
    </source>
</evidence>
<evidence type="ECO:0000256" key="5">
    <source>
        <dbReference type="ARBA" id="ARBA00023136"/>
    </source>
</evidence>
<dbReference type="Gene3D" id="3.40.1710.10">
    <property type="entry name" value="abc type-2 transporter like domain"/>
    <property type="match status" value="1"/>
</dbReference>
<reference evidence="8 9" key="1">
    <citation type="submission" date="2017-02" db="EMBL/GenBank/DDBJ databases">
        <title>isolation and characterization of a novel temperate virus Aeropyrum globular virus 1 infecting hyperthermophilic archaeon Aeropyrum.</title>
        <authorList>
            <person name="Yumiya M."/>
            <person name="Yoshida T."/>
            <person name="Sako Y."/>
        </authorList>
    </citation>
    <scope>NUCLEOTIDE SEQUENCE [LARGE SCALE GENOMIC DNA]</scope>
    <source>
        <strain evidence="8 9">YK1-12-2013</strain>
    </source>
</reference>
<feature type="transmembrane region" description="Helical" evidence="6">
    <location>
        <begin position="21"/>
        <end position="41"/>
    </location>
</feature>
<keyword evidence="2" id="KW-1003">Cell membrane</keyword>
<organism evidence="8 9">
    <name type="scientific">Aeropyrum pernix</name>
    <dbReference type="NCBI Taxonomy" id="56636"/>
    <lineage>
        <taxon>Archaea</taxon>
        <taxon>Thermoproteota</taxon>
        <taxon>Thermoprotei</taxon>
        <taxon>Desulfurococcales</taxon>
        <taxon>Desulfurococcaceae</taxon>
        <taxon>Aeropyrum</taxon>
    </lineage>
</organism>
<keyword evidence="3 6" id="KW-0812">Transmembrane</keyword>
<dbReference type="AlphaFoldDB" id="A0A401H804"/>
<evidence type="ECO:0000313" key="8">
    <source>
        <dbReference type="EMBL" id="GBF08510.1"/>
    </source>
</evidence>
<dbReference type="Proteomes" id="UP000291213">
    <property type="component" value="Unassembled WGS sequence"/>
</dbReference>
<feature type="transmembrane region" description="Helical" evidence="6">
    <location>
        <begin position="246"/>
        <end position="273"/>
    </location>
</feature>
<feature type="domain" description="ABC-2 type transporter transmembrane" evidence="7">
    <location>
        <begin position="22"/>
        <end position="394"/>
    </location>
</feature>
<name>A0A401H804_AERPX</name>